<name>A0A016UA37_9BILA</name>
<feature type="binding site" evidence="11">
    <location>
        <position position="150"/>
    </location>
    <ligand>
        <name>Zn(2+)</name>
        <dbReference type="ChEBI" id="CHEBI:29105"/>
        <note>catalytic</note>
    </ligand>
</feature>
<proteinExistence type="predicted"/>
<accession>A0A016UA37</accession>
<gene>
    <name evidence="14" type="primary">Acey_s0050.g2062</name>
    <name evidence="14" type="ORF">Y032_0050g2062</name>
</gene>
<keyword evidence="7 11" id="KW-0482">Metalloprotease</keyword>
<dbReference type="PANTHER" id="PTHR10127">
    <property type="entry name" value="DISCOIDIN, CUB, EGF, LAMININ , AND ZINC METALLOPROTEASE DOMAIN CONTAINING"/>
    <property type="match status" value="1"/>
</dbReference>
<dbReference type="GO" id="GO:0018996">
    <property type="term" value="P:molting cycle, collagen and cuticulin-based cuticle"/>
    <property type="evidence" value="ECO:0007669"/>
    <property type="project" value="InterPro"/>
</dbReference>
<dbReference type="InterPro" id="IPR017050">
    <property type="entry name" value="Metallopeptidase_nem"/>
</dbReference>
<comment type="caution">
    <text evidence="14">The sequence shown here is derived from an EMBL/GenBank/DDBJ whole genome shotgun (WGS) entry which is preliminary data.</text>
</comment>
<dbReference type="GO" id="GO:0006508">
    <property type="term" value="P:proteolysis"/>
    <property type="evidence" value="ECO:0007669"/>
    <property type="project" value="UniProtKB-KW"/>
</dbReference>
<dbReference type="GO" id="GO:0004222">
    <property type="term" value="F:metalloendopeptidase activity"/>
    <property type="evidence" value="ECO:0007669"/>
    <property type="project" value="UniProtKB-UniRule"/>
</dbReference>
<dbReference type="PANTHER" id="PTHR10127:SF780">
    <property type="entry name" value="METALLOENDOPEPTIDASE"/>
    <property type="match status" value="1"/>
</dbReference>
<dbReference type="GO" id="GO:0008270">
    <property type="term" value="F:zinc ion binding"/>
    <property type="evidence" value="ECO:0007669"/>
    <property type="project" value="UniProtKB-UniRule"/>
</dbReference>
<evidence type="ECO:0000256" key="7">
    <source>
        <dbReference type="ARBA" id="ARBA00023049"/>
    </source>
</evidence>
<evidence type="ECO:0000256" key="5">
    <source>
        <dbReference type="ARBA" id="ARBA00022801"/>
    </source>
</evidence>
<evidence type="ECO:0000313" key="15">
    <source>
        <dbReference type="Proteomes" id="UP000024635"/>
    </source>
</evidence>
<keyword evidence="6 11" id="KW-0862">Zinc</keyword>
<evidence type="ECO:0000256" key="4">
    <source>
        <dbReference type="ARBA" id="ARBA00022723"/>
    </source>
</evidence>
<sequence length="419" mass="48045">MTGALGIAALFIASAIGVVIGSDPDELTGRSYRYRRQAQIRGDKVPPQVMYYYYQKGLSIPAKELFSKATKAWEKDTCVKFKYNATGSLFSYYLGRKLFKTVMRKMYQNFIAKYAIVVSDNTSICLFTRDQDGDGQVLDANCRDIGDAMHEVGHALWLDHTHNRYDRDDYVNVSWENIELYKKQYEKVTKDQSKNYDVPYDYGSIMHYAFTDEYPPLILKDEKYRNSNTAGSHLISFTDLCLVNKHFRCDEKCPPEKSANCTNHGFPNPNNCSTCVCPGGYGGRLCDERPKGCGSIYNATKDWKKISRVIKAPYDKKKKFIIIREYSICTNWIKSPNGTKIEVEIEKIAGLKSWRNIGCVDAAIEIKTNKDQRLTGYRYCTENHAGVTLKSDSNLVPIITYTLDRWNALNVTLRYRYVE</sequence>
<feature type="signal peptide" evidence="10 12">
    <location>
        <begin position="1"/>
        <end position="21"/>
    </location>
</feature>
<feature type="domain" description="Peptidase M12A" evidence="13">
    <location>
        <begin position="38"/>
        <end position="250"/>
    </location>
</feature>
<dbReference type="PIRSF" id="PIRSF036365">
    <property type="entry name" value="Astacin_nematoda"/>
    <property type="match status" value="1"/>
</dbReference>
<dbReference type="Pfam" id="PF01400">
    <property type="entry name" value="Astacin"/>
    <property type="match status" value="1"/>
</dbReference>
<evidence type="ECO:0000256" key="9">
    <source>
        <dbReference type="ARBA" id="ARBA00023180"/>
    </source>
</evidence>
<feature type="chain" id="PRO_5005100938" description="Zinc metalloproteinase" evidence="10 12">
    <location>
        <begin position="22"/>
        <end position="419"/>
    </location>
</feature>
<organism evidence="14 15">
    <name type="scientific">Ancylostoma ceylanicum</name>
    <dbReference type="NCBI Taxonomy" id="53326"/>
    <lineage>
        <taxon>Eukaryota</taxon>
        <taxon>Metazoa</taxon>
        <taxon>Ecdysozoa</taxon>
        <taxon>Nematoda</taxon>
        <taxon>Chromadorea</taxon>
        <taxon>Rhabditida</taxon>
        <taxon>Rhabditina</taxon>
        <taxon>Rhabditomorpha</taxon>
        <taxon>Strongyloidea</taxon>
        <taxon>Ancylostomatidae</taxon>
        <taxon>Ancylostomatinae</taxon>
        <taxon>Ancylostoma</taxon>
    </lineage>
</organism>
<evidence type="ECO:0000313" key="14">
    <source>
        <dbReference type="EMBL" id="EYC11717.1"/>
    </source>
</evidence>
<dbReference type="AlphaFoldDB" id="A0A016UA37"/>
<feature type="binding site" evidence="11">
    <location>
        <position position="154"/>
    </location>
    <ligand>
        <name>Zn(2+)</name>
        <dbReference type="ChEBI" id="CHEBI:29105"/>
        <note>catalytic</note>
    </ligand>
</feature>
<protein>
    <recommendedName>
        <fullName evidence="10">Zinc metalloproteinase</fullName>
    </recommendedName>
</protein>
<dbReference type="PRINTS" id="PR00480">
    <property type="entry name" value="ASTACIN"/>
</dbReference>
<dbReference type="PROSITE" id="PS51864">
    <property type="entry name" value="ASTACIN"/>
    <property type="match status" value="1"/>
</dbReference>
<evidence type="ECO:0000256" key="2">
    <source>
        <dbReference type="ARBA" id="ARBA00022525"/>
    </source>
</evidence>
<dbReference type="SMART" id="SM00235">
    <property type="entry name" value="ZnMc"/>
    <property type="match status" value="1"/>
</dbReference>
<comment type="caution">
    <text evidence="11">Lacks conserved residue(s) required for the propagation of feature annotation.</text>
</comment>
<reference evidence="15" key="1">
    <citation type="journal article" date="2015" name="Nat. Genet.">
        <title>The genome and transcriptome of the zoonotic hookworm Ancylostoma ceylanicum identify infection-specific gene families.</title>
        <authorList>
            <person name="Schwarz E.M."/>
            <person name="Hu Y."/>
            <person name="Antoshechkin I."/>
            <person name="Miller M.M."/>
            <person name="Sternberg P.W."/>
            <person name="Aroian R.V."/>
        </authorList>
    </citation>
    <scope>NUCLEOTIDE SEQUENCE</scope>
    <source>
        <strain evidence="15">HY135</strain>
    </source>
</reference>
<keyword evidence="2 10" id="KW-0964">Secreted</keyword>
<dbReference type="InterPro" id="IPR024079">
    <property type="entry name" value="MetalloPept_cat_dom_sf"/>
</dbReference>
<evidence type="ECO:0000256" key="3">
    <source>
        <dbReference type="ARBA" id="ARBA00022670"/>
    </source>
</evidence>
<dbReference type="InterPro" id="IPR001506">
    <property type="entry name" value="Peptidase_M12A"/>
</dbReference>
<dbReference type="EMBL" id="JARK01001386">
    <property type="protein sequence ID" value="EYC11717.1"/>
    <property type="molecule type" value="Genomic_DNA"/>
</dbReference>
<evidence type="ECO:0000256" key="11">
    <source>
        <dbReference type="PROSITE-ProRule" id="PRU01211"/>
    </source>
</evidence>
<comment type="cofactor">
    <cofactor evidence="11 12">
        <name>Zn(2+)</name>
        <dbReference type="ChEBI" id="CHEBI:29105"/>
    </cofactor>
    <text evidence="11 12">Binds 1 zinc ion per subunit.</text>
</comment>
<keyword evidence="5 11" id="KW-0378">Hydrolase</keyword>
<keyword evidence="8" id="KW-1015">Disulfide bond</keyword>
<dbReference type="PROSITE" id="PS01186">
    <property type="entry name" value="EGF_2"/>
    <property type="match status" value="1"/>
</dbReference>
<keyword evidence="15" id="KW-1185">Reference proteome</keyword>
<keyword evidence="10 12" id="KW-0732">Signal</keyword>
<evidence type="ECO:0000256" key="10">
    <source>
        <dbReference type="PIRNR" id="PIRNR036365"/>
    </source>
</evidence>
<evidence type="ECO:0000256" key="6">
    <source>
        <dbReference type="ARBA" id="ARBA00022833"/>
    </source>
</evidence>
<dbReference type="OrthoDB" id="291007at2759"/>
<evidence type="ECO:0000256" key="8">
    <source>
        <dbReference type="ARBA" id="ARBA00023157"/>
    </source>
</evidence>
<evidence type="ECO:0000259" key="13">
    <source>
        <dbReference type="PROSITE" id="PS51864"/>
    </source>
</evidence>
<feature type="binding site" evidence="11">
    <location>
        <position position="160"/>
    </location>
    <ligand>
        <name>Zn(2+)</name>
        <dbReference type="ChEBI" id="CHEBI:29105"/>
        <note>catalytic</note>
    </ligand>
</feature>
<feature type="active site" evidence="11">
    <location>
        <position position="151"/>
    </location>
</feature>
<dbReference type="InterPro" id="IPR006026">
    <property type="entry name" value="Peptidase_Metallo"/>
</dbReference>
<dbReference type="SUPFAM" id="SSF55486">
    <property type="entry name" value="Metalloproteases ('zincins'), catalytic domain"/>
    <property type="match status" value="1"/>
</dbReference>
<evidence type="ECO:0000256" key="12">
    <source>
        <dbReference type="RuleBase" id="RU361183"/>
    </source>
</evidence>
<dbReference type="STRING" id="53326.A0A016UA37"/>
<dbReference type="GO" id="GO:0005576">
    <property type="term" value="C:extracellular region"/>
    <property type="evidence" value="ECO:0007669"/>
    <property type="project" value="UniProtKB-SubCell"/>
</dbReference>
<keyword evidence="4 11" id="KW-0479">Metal-binding</keyword>
<evidence type="ECO:0000256" key="1">
    <source>
        <dbReference type="ARBA" id="ARBA00004613"/>
    </source>
</evidence>
<keyword evidence="3 11" id="KW-0645">Protease</keyword>
<dbReference type="Gene3D" id="3.40.390.10">
    <property type="entry name" value="Collagenase (Catalytic Domain)"/>
    <property type="match status" value="1"/>
</dbReference>
<dbReference type="Proteomes" id="UP000024635">
    <property type="component" value="Unassembled WGS sequence"/>
</dbReference>
<comment type="subcellular location">
    <subcellularLocation>
        <location evidence="1 10">Secreted</location>
    </subcellularLocation>
</comment>
<keyword evidence="9" id="KW-0325">Glycoprotein</keyword>
<dbReference type="InterPro" id="IPR000742">
    <property type="entry name" value="EGF"/>
</dbReference>